<evidence type="ECO:0000256" key="1">
    <source>
        <dbReference type="SAM" id="MobiDB-lite"/>
    </source>
</evidence>
<comment type="caution">
    <text evidence="3">The sequence shown here is derived from an EMBL/GenBank/DDBJ whole genome shotgun (WGS) entry which is preliminary data.</text>
</comment>
<dbReference type="AlphaFoldDB" id="A0A562I8C6"/>
<reference evidence="3 4" key="1">
    <citation type="submission" date="2019-07" db="EMBL/GenBank/DDBJ databases">
        <title>R&amp;d 2014.</title>
        <authorList>
            <person name="Klenk H.-P."/>
        </authorList>
    </citation>
    <scope>NUCLEOTIDE SEQUENCE [LARGE SCALE GENOMIC DNA]</scope>
    <source>
        <strain evidence="3 4">DSM 43868</strain>
    </source>
</reference>
<name>A0A562I8C6_MICOL</name>
<evidence type="ECO:0000313" key="4">
    <source>
        <dbReference type="Proteomes" id="UP000319825"/>
    </source>
</evidence>
<protein>
    <submittedName>
        <fullName evidence="3">Uncharacterized protein DUF397</fullName>
    </submittedName>
</protein>
<dbReference type="InterPro" id="IPR007278">
    <property type="entry name" value="DUF397"/>
</dbReference>
<dbReference type="EMBL" id="VLKE01000001">
    <property type="protein sequence ID" value="TWH66933.1"/>
    <property type="molecule type" value="Genomic_DNA"/>
</dbReference>
<dbReference type="OrthoDB" id="4570646at2"/>
<feature type="domain" description="DUF397" evidence="2">
    <location>
        <begin position="29"/>
        <end position="59"/>
    </location>
</feature>
<feature type="compositionally biased region" description="Basic residues" evidence="1">
    <location>
        <begin position="1"/>
        <end position="17"/>
    </location>
</feature>
<feature type="region of interest" description="Disordered" evidence="1">
    <location>
        <begin position="1"/>
        <end position="45"/>
    </location>
</feature>
<dbReference type="Proteomes" id="UP000319825">
    <property type="component" value="Unassembled WGS sequence"/>
</dbReference>
<gene>
    <name evidence="3" type="ORF">JD77_01894</name>
</gene>
<dbReference type="Pfam" id="PF04149">
    <property type="entry name" value="DUF397"/>
    <property type="match status" value="1"/>
</dbReference>
<evidence type="ECO:0000313" key="3">
    <source>
        <dbReference type="EMBL" id="TWH66933.1"/>
    </source>
</evidence>
<dbReference type="RefSeq" id="WP_145773921.1">
    <property type="nucleotide sequence ID" value="NZ_BAAATQ010000034.1"/>
</dbReference>
<organism evidence="3 4">
    <name type="scientific">Micromonospora olivasterospora</name>
    <dbReference type="NCBI Taxonomy" id="1880"/>
    <lineage>
        <taxon>Bacteria</taxon>
        <taxon>Bacillati</taxon>
        <taxon>Actinomycetota</taxon>
        <taxon>Actinomycetes</taxon>
        <taxon>Micromonosporales</taxon>
        <taxon>Micromonosporaceae</taxon>
        <taxon>Micromonospora</taxon>
    </lineage>
</organism>
<proteinExistence type="predicted"/>
<keyword evidence="4" id="KW-1185">Reference proteome</keyword>
<accession>A0A562I8C6</accession>
<feature type="compositionally biased region" description="Low complexity" evidence="1">
    <location>
        <begin position="18"/>
        <end position="29"/>
    </location>
</feature>
<sequence length="65" mass="6830">MQPRRPSRVPSPHRARRASAGDAAAPRVALGNVRDSKDPSGPALAVRPAGWTAFVEAVRVGGFRA</sequence>
<evidence type="ECO:0000259" key="2">
    <source>
        <dbReference type="Pfam" id="PF04149"/>
    </source>
</evidence>